<protein>
    <submittedName>
        <fullName evidence="4">Coiled-coil domain-containing protein 22 homolog</fullName>
    </submittedName>
</protein>
<dbReference type="STRING" id="318479.A0A0N4U7C3"/>
<evidence type="ECO:0000313" key="3">
    <source>
        <dbReference type="Proteomes" id="UP000274756"/>
    </source>
</evidence>
<evidence type="ECO:0000313" key="2">
    <source>
        <dbReference type="Proteomes" id="UP000038040"/>
    </source>
</evidence>
<proteinExistence type="predicted"/>
<dbReference type="AlphaFoldDB" id="A0A0N4U7C3"/>
<name>A0A0N4U7C3_DRAME</name>
<dbReference type="Proteomes" id="UP000038040">
    <property type="component" value="Unplaced"/>
</dbReference>
<gene>
    <name evidence="1" type="ORF">DME_LOCUS110</name>
</gene>
<sequence length="524" mass="60858">MRSARIRTSRFVGRQCQTLRWSFARHFAVKQTYAATCTAIISAGHMQQHAPPLFPQDICSNINMQTYAATCTAIISAGHMQQHAPPLFPQDICSNMHRHHFRRTYAAILTCRHMQQHAPPLFPQDICSNMHRHHFRRTYAAILTCSINDIHLAYTIIDIYLRLRASHASNAIIVELKLVDNTVFEFVPSLLFSVYSLYSRSKNRRLYFYLILNAIDVSFELIRQFLESMRPFASWLETTIEQILWVDVPFSIEIGGIIADNIFLSRIKSAEDLVRRIHHMAKIYMRMHQDLKNIELSSNNFSSLDVDQIKDLIAKLENQWSIVINEPEGLNLLEDGRLICEQLVKQYPMLEELDSFLYVDIVDQTIRAYKELSSVIPNIESAKSRKLRSLLVAIDAVEFLEIVLKKSHSFEKTLKELERMKNVKSFNAARLSTQLKKIEERAAEEDIQLNEALDYLDNTKDLLEEYSISDSNREILKNARKSLEDIVGTTKERIEDVRKSIQNALECRRLVDQVLFMKLYVKVF</sequence>
<dbReference type="OrthoDB" id="10350297at2759"/>
<evidence type="ECO:0000313" key="1">
    <source>
        <dbReference type="EMBL" id="VDN50137.1"/>
    </source>
</evidence>
<dbReference type="Proteomes" id="UP000274756">
    <property type="component" value="Unassembled WGS sequence"/>
</dbReference>
<dbReference type="WBParaSite" id="DME_0000288101-mRNA-1">
    <property type="protein sequence ID" value="DME_0000288101-mRNA-1"/>
    <property type="gene ID" value="DME_0000288101"/>
</dbReference>
<organism evidence="2 4">
    <name type="scientific">Dracunculus medinensis</name>
    <name type="common">Guinea worm</name>
    <dbReference type="NCBI Taxonomy" id="318479"/>
    <lineage>
        <taxon>Eukaryota</taxon>
        <taxon>Metazoa</taxon>
        <taxon>Ecdysozoa</taxon>
        <taxon>Nematoda</taxon>
        <taxon>Chromadorea</taxon>
        <taxon>Rhabditida</taxon>
        <taxon>Spirurina</taxon>
        <taxon>Dracunculoidea</taxon>
        <taxon>Dracunculidae</taxon>
        <taxon>Dracunculus</taxon>
    </lineage>
</organism>
<reference evidence="4" key="1">
    <citation type="submission" date="2017-02" db="UniProtKB">
        <authorList>
            <consortium name="WormBaseParasite"/>
        </authorList>
    </citation>
    <scope>IDENTIFICATION</scope>
</reference>
<reference evidence="1 3" key="2">
    <citation type="submission" date="2018-11" db="EMBL/GenBank/DDBJ databases">
        <authorList>
            <consortium name="Pathogen Informatics"/>
        </authorList>
    </citation>
    <scope>NUCLEOTIDE SEQUENCE [LARGE SCALE GENOMIC DNA]</scope>
</reference>
<evidence type="ECO:0000313" key="4">
    <source>
        <dbReference type="WBParaSite" id="DME_0000288101-mRNA-1"/>
    </source>
</evidence>
<accession>A0A0N4U7C3</accession>
<dbReference type="EMBL" id="UYYG01000001">
    <property type="protein sequence ID" value="VDN50137.1"/>
    <property type="molecule type" value="Genomic_DNA"/>
</dbReference>
<keyword evidence="3" id="KW-1185">Reference proteome</keyword>